<gene>
    <name evidence="3" type="ORF">K504DRAFT_268365</name>
</gene>
<dbReference type="EMBL" id="MU005770">
    <property type="protein sequence ID" value="KAF2709172.1"/>
    <property type="molecule type" value="Genomic_DNA"/>
</dbReference>
<feature type="region of interest" description="Disordered" evidence="1">
    <location>
        <begin position="45"/>
        <end position="69"/>
    </location>
</feature>
<feature type="compositionally biased region" description="Low complexity" evidence="1">
    <location>
        <begin position="55"/>
        <end position="65"/>
    </location>
</feature>
<feature type="region of interest" description="Disordered" evidence="1">
    <location>
        <begin position="92"/>
        <end position="115"/>
    </location>
</feature>
<feature type="compositionally biased region" description="Basic residues" evidence="1">
    <location>
        <begin position="92"/>
        <end position="103"/>
    </location>
</feature>
<evidence type="ECO:0000256" key="2">
    <source>
        <dbReference type="SAM" id="Phobius"/>
    </source>
</evidence>
<keyword evidence="2" id="KW-0472">Membrane</keyword>
<accession>A0A6G1K9M9</accession>
<evidence type="ECO:0000313" key="4">
    <source>
        <dbReference type="Proteomes" id="UP000799428"/>
    </source>
</evidence>
<protein>
    <submittedName>
        <fullName evidence="3">Uncharacterized protein</fullName>
    </submittedName>
</protein>
<feature type="transmembrane region" description="Helical" evidence="2">
    <location>
        <begin position="14"/>
        <end position="33"/>
    </location>
</feature>
<keyword evidence="2" id="KW-0812">Transmembrane</keyword>
<keyword evidence="2" id="KW-1133">Transmembrane helix</keyword>
<dbReference type="Proteomes" id="UP000799428">
    <property type="component" value="Unassembled WGS sequence"/>
</dbReference>
<evidence type="ECO:0000256" key="1">
    <source>
        <dbReference type="SAM" id="MobiDB-lite"/>
    </source>
</evidence>
<reference evidence="3" key="1">
    <citation type="journal article" date="2020" name="Stud. Mycol.">
        <title>101 Dothideomycetes genomes: a test case for predicting lifestyles and emergence of pathogens.</title>
        <authorList>
            <person name="Haridas S."/>
            <person name="Albert R."/>
            <person name="Binder M."/>
            <person name="Bloem J."/>
            <person name="Labutti K."/>
            <person name="Salamov A."/>
            <person name="Andreopoulos B."/>
            <person name="Baker S."/>
            <person name="Barry K."/>
            <person name="Bills G."/>
            <person name="Bluhm B."/>
            <person name="Cannon C."/>
            <person name="Castanera R."/>
            <person name="Culley D."/>
            <person name="Daum C."/>
            <person name="Ezra D."/>
            <person name="Gonzalez J."/>
            <person name="Henrissat B."/>
            <person name="Kuo A."/>
            <person name="Liang C."/>
            <person name="Lipzen A."/>
            <person name="Lutzoni F."/>
            <person name="Magnuson J."/>
            <person name="Mondo S."/>
            <person name="Nolan M."/>
            <person name="Ohm R."/>
            <person name="Pangilinan J."/>
            <person name="Park H.-J."/>
            <person name="Ramirez L."/>
            <person name="Alfaro M."/>
            <person name="Sun H."/>
            <person name="Tritt A."/>
            <person name="Yoshinaga Y."/>
            <person name="Zwiers L.-H."/>
            <person name="Turgeon B."/>
            <person name="Goodwin S."/>
            <person name="Spatafora J."/>
            <person name="Crous P."/>
            <person name="Grigoriev I."/>
        </authorList>
    </citation>
    <scope>NUCLEOTIDE SEQUENCE</scope>
    <source>
        <strain evidence="3">CBS 279.74</strain>
    </source>
</reference>
<evidence type="ECO:0000313" key="3">
    <source>
        <dbReference type="EMBL" id="KAF2709172.1"/>
    </source>
</evidence>
<organism evidence="3 4">
    <name type="scientific">Pleomassaria siparia CBS 279.74</name>
    <dbReference type="NCBI Taxonomy" id="1314801"/>
    <lineage>
        <taxon>Eukaryota</taxon>
        <taxon>Fungi</taxon>
        <taxon>Dikarya</taxon>
        <taxon>Ascomycota</taxon>
        <taxon>Pezizomycotina</taxon>
        <taxon>Dothideomycetes</taxon>
        <taxon>Pleosporomycetidae</taxon>
        <taxon>Pleosporales</taxon>
        <taxon>Pleomassariaceae</taxon>
        <taxon>Pleomassaria</taxon>
    </lineage>
</organism>
<name>A0A6G1K9M9_9PLEO</name>
<keyword evidence="4" id="KW-1185">Reference proteome</keyword>
<dbReference type="AlphaFoldDB" id="A0A6G1K9M9"/>
<proteinExistence type="predicted"/>
<sequence>MPFLQWYDRPCDPVTQWSAFALVLSSLILQLLAHTAYIRIHSPTHTPTHTHTHPHTLTSTSTETPRSLAPLSHPSLCDLPLLIPFAHHSHHSHHSHHAHHSRPPRYVDSSIATPS</sequence>